<dbReference type="GO" id="GO:0044550">
    <property type="term" value="P:secondary metabolite biosynthetic process"/>
    <property type="evidence" value="ECO:0007669"/>
    <property type="project" value="TreeGrafter"/>
</dbReference>
<dbReference type="Pfam" id="PF00501">
    <property type="entry name" value="AMP-binding"/>
    <property type="match status" value="1"/>
</dbReference>
<dbReference type="InterPro" id="IPR010037">
    <property type="entry name" value="FkbH_domain"/>
</dbReference>
<dbReference type="Pfam" id="PF00550">
    <property type="entry name" value="PP-binding"/>
    <property type="match status" value="1"/>
</dbReference>
<dbReference type="SUPFAM" id="SSF56801">
    <property type="entry name" value="Acetyl-CoA synthetase-like"/>
    <property type="match status" value="1"/>
</dbReference>
<reference evidence="2 3" key="1">
    <citation type="journal article" date="2017" name="Int. J. Syst. Evol. Microbiol.">
        <title>Aquarickettsiella crustaci n. gen. n. sp. (Gammaproteobacteria: Legionellales: Coxiellaceae); a bacterial pathogen of the freshwater crustacean: Gammarus fossarum (Malacostraca: Amphipoda).</title>
        <authorList>
            <person name="Bojko J."/>
            <person name="Dunn A.M."/>
            <person name="Stebbing P.D."/>
            <person name="Van Aerle R."/>
            <person name="Bacela-Spychalska K."/>
            <person name="Bean T.P."/>
            <person name="Stentiford G.D."/>
        </authorList>
    </citation>
    <scope>NUCLEOTIDE SEQUENCE [LARGE SCALE GENOMIC DNA]</scope>
    <source>
        <strain evidence="2">RA15029</strain>
    </source>
</reference>
<name>A0A370CI96_9COXI</name>
<dbReference type="InterPro" id="IPR001031">
    <property type="entry name" value="Thioesterase"/>
</dbReference>
<dbReference type="Gene3D" id="3.30.559.10">
    <property type="entry name" value="Chloramphenicol acetyltransferase-like domain"/>
    <property type="match status" value="1"/>
</dbReference>
<dbReference type="SUPFAM" id="SSF47336">
    <property type="entry name" value="ACP-like"/>
    <property type="match status" value="1"/>
</dbReference>
<keyword evidence="3" id="KW-1185">Reference proteome</keyword>
<dbReference type="InterPro" id="IPR036412">
    <property type="entry name" value="HAD-like_sf"/>
</dbReference>
<dbReference type="InterPro" id="IPR023214">
    <property type="entry name" value="HAD_sf"/>
</dbReference>
<dbReference type="Gene3D" id="3.40.50.980">
    <property type="match status" value="2"/>
</dbReference>
<dbReference type="Proteomes" id="UP000226429">
    <property type="component" value="Unassembled WGS sequence"/>
</dbReference>
<dbReference type="Gene3D" id="3.30.559.30">
    <property type="entry name" value="Nonribosomal peptide synthetase, condensation domain"/>
    <property type="match status" value="1"/>
</dbReference>
<proteinExistence type="predicted"/>
<dbReference type="GO" id="GO:0031177">
    <property type="term" value="F:phosphopantetheine binding"/>
    <property type="evidence" value="ECO:0007669"/>
    <property type="project" value="TreeGrafter"/>
</dbReference>
<reference evidence="2 3" key="2">
    <citation type="journal article" date="2018" name="J. Invertebr. Pathol.">
        <title>'Candidatus Aquirickettsiella gammari' (Gammaproteobacteria: Legionellales: Coxiellaceae): A bacterial pathogen of the freshwater crustacean Gammarus fossarum (Malacostraca: Amphipoda).</title>
        <authorList>
            <person name="Bojko J."/>
            <person name="Dunn A.M."/>
            <person name="Stebbing P.D."/>
            <person name="van Aerle R."/>
            <person name="Bacela-Spychalska K."/>
            <person name="Bean T.P."/>
            <person name="Urrutia A."/>
            <person name="Stentiford G.D."/>
        </authorList>
    </citation>
    <scope>NUCLEOTIDE SEQUENCE [LARGE SCALE GENOMIC DNA]</scope>
    <source>
        <strain evidence="2">RA15029</strain>
    </source>
</reference>
<dbReference type="InterPro" id="IPR001242">
    <property type="entry name" value="Condensation_dom"/>
</dbReference>
<dbReference type="InterPro" id="IPR023213">
    <property type="entry name" value="CAT-like_dom_sf"/>
</dbReference>
<evidence type="ECO:0000313" key="3">
    <source>
        <dbReference type="Proteomes" id="UP000226429"/>
    </source>
</evidence>
<dbReference type="PANTHER" id="PTHR45527:SF1">
    <property type="entry name" value="FATTY ACID SYNTHASE"/>
    <property type="match status" value="1"/>
</dbReference>
<evidence type="ECO:0000259" key="1">
    <source>
        <dbReference type="PROSITE" id="PS50075"/>
    </source>
</evidence>
<comment type="caution">
    <text evidence="2">The sequence shown here is derived from an EMBL/GenBank/DDBJ whole genome shotgun (WGS) entry which is preliminary data.</text>
</comment>
<dbReference type="GO" id="GO:0043041">
    <property type="term" value="P:amino acid activation for nonribosomal peptide biosynthetic process"/>
    <property type="evidence" value="ECO:0007669"/>
    <property type="project" value="TreeGrafter"/>
</dbReference>
<dbReference type="InterPro" id="IPR000873">
    <property type="entry name" value="AMP-dep_synth/lig_dom"/>
</dbReference>
<evidence type="ECO:0000313" key="2">
    <source>
        <dbReference type="EMBL" id="RDH40578.1"/>
    </source>
</evidence>
<dbReference type="Gene3D" id="3.30.300.30">
    <property type="match status" value="1"/>
</dbReference>
<feature type="domain" description="Carrier" evidence="1">
    <location>
        <begin position="1723"/>
        <end position="1798"/>
    </location>
</feature>
<dbReference type="EMBL" id="NMOS02000006">
    <property type="protein sequence ID" value="RDH40578.1"/>
    <property type="molecule type" value="Genomic_DNA"/>
</dbReference>
<dbReference type="NCBIfam" id="TIGR01686">
    <property type="entry name" value="FkbH"/>
    <property type="match status" value="1"/>
</dbReference>
<dbReference type="PROSITE" id="PS00455">
    <property type="entry name" value="AMP_BINDING"/>
    <property type="match status" value="1"/>
</dbReference>
<dbReference type="PROSITE" id="PS50075">
    <property type="entry name" value="CARRIER"/>
    <property type="match status" value="1"/>
</dbReference>
<dbReference type="Pfam" id="PF00975">
    <property type="entry name" value="Thioesterase"/>
    <property type="match status" value="1"/>
</dbReference>
<dbReference type="InterPro" id="IPR009081">
    <property type="entry name" value="PP-bd_ACP"/>
</dbReference>
<dbReference type="InterPro" id="IPR036736">
    <property type="entry name" value="ACP-like_sf"/>
</dbReference>
<dbReference type="Gene3D" id="2.30.38.10">
    <property type="entry name" value="Luciferase, Domain 3"/>
    <property type="match status" value="1"/>
</dbReference>
<dbReference type="NCBIfam" id="TIGR01681">
    <property type="entry name" value="HAD-SF-IIIC"/>
    <property type="match status" value="1"/>
</dbReference>
<dbReference type="SUPFAM" id="SSF56784">
    <property type="entry name" value="HAD-like"/>
    <property type="match status" value="1"/>
</dbReference>
<dbReference type="InterPro" id="IPR025110">
    <property type="entry name" value="AMP-bd_C"/>
</dbReference>
<accession>A0A370CI96</accession>
<dbReference type="InterPro" id="IPR045851">
    <property type="entry name" value="AMP-bd_C_sf"/>
</dbReference>
<dbReference type="Pfam" id="PF13193">
    <property type="entry name" value="AMP-binding_C"/>
    <property type="match status" value="1"/>
</dbReference>
<dbReference type="SUPFAM" id="SSF53474">
    <property type="entry name" value="alpha/beta-Hydrolases"/>
    <property type="match status" value="1"/>
</dbReference>
<dbReference type="GO" id="GO:0005737">
    <property type="term" value="C:cytoplasm"/>
    <property type="evidence" value="ECO:0007669"/>
    <property type="project" value="TreeGrafter"/>
</dbReference>
<dbReference type="GO" id="GO:0003824">
    <property type="term" value="F:catalytic activity"/>
    <property type="evidence" value="ECO:0007669"/>
    <property type="project" value="InterPro"/>
</dbReference>
<dbReference type="Gene3D" id="3.40.50.1820">
    <property type="entry name" value="alpha/beta hydrolase"/>
    <property type="match status" value="1"/>
</dbReference>
<dbReference type="SUPFAM" id="SSF52777">
    <property type="entry name" value="CoA-dependent acyltransferases"/>
    <property type="match status" value="2"/>
</dbReference>
<dbReference type="Gene3D" id="1.10.1200.10">
    <property type="entry name" value="ACP-like"/>
    <property type="match status" value="1"/>
</dbReference>
<dbReference type="Pfam" id="PF00668">
    <property type="entry name" value="Condensation"/>
    <property type="match status" value="1"/>
</dbReference>
<protein>
    <submittedName>
        <fullName evidence="2">HAD-IIIC family phosphatase</fullName>
    </submittedName>
</protein>
<dbReference type="PANTHER" id="PTHR45527">
    <property type="entry name" value="NONRIBOSOMAL PEPTIDE SYNTHETASE"/>
    <property type="match status" value="1"/>
</dbReference>
<organism evidence="2 3">
    <name type="scientific">Candidatus Aquirickettsiella gammari</name>
    <dbReference type="NCBI Taxonomy" id="2016198"/>
    <lineage>
        <taxon>Bacteria</taxon>
        <taxon>Pseudomonadati</taxon>
        <taxon>Pseudomonadota</taxon>
        <taxon>Gammaproteobacteria</taxon>
        <taxon>Legionellales</taxon>
        <taxon>Coxiellaceae</taxon>
        <taxon>Candidatus Aquirickettsiella</taxon>
    </lineage>
</organism>
<dbReference type="Gene3D" id="3.40.50.1000">
    <property type="entry name" value="HAD superfamily/HAD-like"/>
    <property type="match status" value="1"/>
</dbReference>
<dbReference type="InterPro" id="IPR010033">
    <property type="entry name" value="HAD_SF_ppase_IIIC"/>
</dbReference>
<gene>
    <name evidence="2" type="ORF">CFE62_002850</name>
</gene>
<sequence>MLILSTFNSEYLKSPLQDLIKEFTTESVEIQYVNTNIVGALIDLQSNLKPLSSLAVLLRLFDLTGKYEGQNIKEKLDENLRLVSAQINTLKKEKELPLIVFLCPSPKNFYDKALFDIEYKFLTILKNNKIHTLTQSDIRKHYLLNEVDNSVEHETHIPYTPEFYAASAILLARRLQVLTRRPYKAIVVDCDNTLWIGVAGDVGTEKVVFADHNIALQEFLINQKESGIILCLCSKNEEQTVLDVFKEREEEMRLKIGDVAKYRINWGAKSINIASLASELNLSLDSFIFIDDSACEIAEVNRQLQGVLCVTMPQSLKEFNHTWVFDINEHLLLTETDRHRSELYKKAETRVALAKEFRDPIEYLRSSELGQSIVISKIESIKDVETIRRASLLSGKTNQFNLSPRAKKFSEREIEEMVTNDEKEVFIGRIRDNFDNDDITAVALCRIDENILKVDGFFVSCRKFDRGVEYELIKYIAEFAEAKLLTHIEIKFKKVINRMAWIFLNVLSEKKTLRNPILNVLFKKDSSLTQAVAQFLYKYLNISLSFDVLATDTVFNVAFSVEKLINLQIDSLIRATLKAKQVQVQAAQEVILNGNDVVSERYLVQLREMTSSLDYLMKKFFIDIDKFKSIDKLEDRVIALCNDLLGEQGQDKSLVSRGLDSLKATQFSAYLYNSHQINIDITKLLCAKMTVINLIKFIKAEKETRKNISETVLMKDSPYGTTTQVSLQQKRLWMAEQKEDIKNSSDYHMTACYTVENLDINRFEIACRQLIDRYDVFGATFFIDKDGQLVQTILPPEKRKLELEVNDLGEGESLESAIKEVIRKPLSMSQHPLIRFILFKDQKNKNYHILFHVHHGIFDAISLKNYLNKLSELYCNPLTPNQSELIEFPPQYISYIHYQQGKLLNNDYIKEGLNFWKKELSKIETITEFPYDQANVTFKLATERKAERYNFSSTQDDLTALKYLAQSAEVTPYSVISTLFSLLIAAYAYQDNIAIITATNGRSGNSSFHKMIGFFINLLVQCFDLEENKDKTFTEYLKDNHQKWLDAQAFQDIPFEEIQKVLSKQDVKDILLNPALIYQSYDIPELRLDGKSATLSIPEQPIIFDLREFCRFGNFTLFVQDDKDTKKLNFVIEYAKDLYSFQFIERIANNFKHLITKMVNNPEQRLDRISVVCDQEHQELLGFGRGPRLEYPVNNLAEGFKLSVVKYPENISICYNENTFSYDELDKVSDKLACFLYQQGIRKGDNVGIACPRNHLFFIAELAILKRGAVFVPLSMQDPENRLLYIIKDASLKYIIGDVDLTQVERFKKDKSIDLNFIDIQAVIKQVMAIDFPVLNEQFLPEIGREDRACILYTSGSTGNPKGVILKHKGILRVVESSKFVTVNPSDKIAQMANEAFDAAQLECWLAWNNGASLVIIDKNTMLDPKIFREQLLAQKITIMWLTAALFHQYAYNQADLFKQLNYLLIGGDVIEKKAVENVFKVAREIPLRIINGYGPTETSIFALTYSFNEKTLNQYSTSPIGRPINNTTVEVLTQFGQLAPLGGLGELFIAGDGVAEAYLGLPDMTEKSFVSGDKNSDTKRYRSRDLVRYVENYLNKNNVYAMEFLRRIDQKKIKINGVLFFLLEIEKVLARHPTVKQVVVLHEVSTHQQKVLRAFYTRNETVPAPSRQEWVDYLQDKLPATMRPTSYTEIDKFPVTRNGKLDRKKLLEYRPLEINPENYLTETLTDNEQKLLDIFKKVLSSNSLNLNDNFFNYGGTSIQAIQLITEVKDTFDKNISFDNLRQNPSIKSLVHFLELENDALLKGSLLSVLKGEGDSRLPPVVFIHPAGGGLSCFEQLIKKLQFANVCFGIEDPLLQEGELKTLPMKEMAANYLERIKKEIEGPFILAGYSFGGMLALEIAAQLEQRGEAHEQNNLLGVILLDTWVVSCIPDESIKLRLKEQVLVYCDEQRKNAAKNQEPGEKLNNLNNLMVSLKKICEHHQGIGFVFQPDKLVRTPVRLLKAEGVDKIFSEMGAQEKNNYLLGFVNEKLFVKQEIEAATHFDFLVNPNLPPVFFRQVSELCQRNMSCSQEVIPINLPQNERDFTSMPAAFFNAATGDSRASEVDSERLMPRGAK</sequence>
<dbReference type="InterPro" id="IPR029058">
    <property type="entry name" value="AB_hydrolase_fold"/>
</dbReference>
<dbReference type="InterPro" id="IPR020845">
    <property type="entry name" value="AMP-binding_CS"/>
</dbReference>